<protein>
    <submittedName>
        <fullName evidence="3">Mucin-associated surface protein (MASP)</fullName>
    </submittedName>
</protein>
<reference evidence="3 4" key="1">
    <citation type="journal article" date="2018" name="Microb. Genom.">
        <title>Expanding an expanded genome: long-read sequencing of Trypanosoma cruzi.</title>
        <authorList>
            <person name="Berna L."/>
            <person name="Rodriguez M."/>
            <person name="Chiribao M.L."/>
            <person name="Parodi-Talice A."/>
            <person name="Pita S."/>
            <person name="Rijo G."/>
            <person name="Alvarez-Valin F."/>
            <person name="Robello C."/>
        </authorList>
    </citation>
    <scope>NUCLEOTIDE SEQUENCE [LARGE SCALE GENOMIC DNA]</scope>
    <source>
        <strain evidence="3 4">TCC</strain>
    </source>
</reference>
<dbReference type="VEuPathDB" id="TriTrypDB:TcCL_NonESM07127"/>
<keyword evidence="2" id="KW-1133">Transmembrane helix</keyword>
<feature type="transmembrane region" description="Helical" evidence="2">
    <location>
        <begin position="22"/>
        <end position="42"/>
    </location>
</feature>
<dbReference type="VEuPathDB" id="TriTrypDB:TcCLB.511173.64"/>
<feature type="region of interest" description="Disordered" evidence="1">
    <location>
        <begin position="121"/>
        <end position="336"/>
    </location>
</feature>
<dbReference type="VEuPathDB" id="TriTrypDB:C3747_30g326"/>
<proteinExistence type="predicted"/>
<gene>
    <name evidence="3" type="ORF">C3747_30g326</name>
</gene>
<evidence type="ECO:0000256" key="2">
    <source>
        <dbReference type="SAM" id="Phobius"/>
    </source>
</evidence>
<feature type="compositionally biased region" description="Polar residues" evidence="1">
    <location>
        <begin position="272"/>
        <end position="283"/>
    </location>
</feature>
<dbReference type="VEuPathDB" id="TriTrypDB:ECC02_010173"/>
<evidence type="ECO:0000313" key="4">
    <source>
        <dbReference type="Proteomes" id="UP000246078"/>
    </source>
</evidence>
<dbReference type="VEuPathDB" id="TriTrypDB:TCDM_09774"/>
<dbReference type="VEuPathDB" id="TriTrypDB:TcCLB.503827.5"/>
<feature type="compositionally biased region" description="Basic and acidic residues" evidence="1">
    <location>
        <begin position="240"/>
        <end position="249"/>
    </location>
</feature>
<dbReference type="EMBL" id="PRFC01000030">
    <property type="protein sequence ID" value="PWV15286.1"/>
    <property type="molecule type" value="Genomic_DNA"/>
</dbReference>
<sequence>MAYEMMILPKCIFFGGGDSCWALNYFFCFGIAFLLLVCRSVCVPLQGCCRFLRCVLLCDLSFLLLSLCVDVLLVCAEGCTQLTGVMAMTMTGRVLLVCALCVLWCGAGGGGCSEPTQVPQDITSGNGNNHQSVNNSTGGAGEVGLSGKSAESQAAGLSVTELPGAGAATNLPGAQTSPTAGAGKNSEDTGQEKEEEDEKQQEKEKRKEDEIEVAKREEEAEEDDEEDKDDDVIDEEEDEEQKKKKDDAGATKGISAGSQEQPILSSGAEGASNITNPNSTQTTGDDDPAADGAGAAEGKQNENKDANPKETPFEATATKNTTSTTGDSDGSTAVSHTTSPLLLLVACAAAAAVVAA</sequence>
<evidence type="ECO:0000313" key="3">
    <source>
        <dbReference type="EMBL" id="PWV15286.1"/>
    </source>
</evidence>
<dbReference type="VEuPathDB" id="TriTrypDB:ECC02_010249"/>
<name>A0A2V2X395_TRYCR</name>
<accession>A0A2V2X395</accession>
<feature type="compositionally biased region" description="Basic and acidic residues" evidence="1">
    <location>
        <begin position="200"/>
        <end position="218"/>
    </location>
</feature>
<dbReference type="Proteomes" id="UP000246078">
    <property type="component" value="Unassembled WGS sequence"/>
</dbReference>
<dbReference type="VEuPathDB" id="TriTrypDB:TcCLB.510917.9"/>
<dbReference type="VEuPathDB" id="TriTrypDB:TcCLB.508433.30"/>
<keyword evidence="2" id="KW-0472">Membrane</keyword>
<feature type="compositionally biased region" description="Basic and acidic residues" evidence="1">
    <location>
        <begin position="299"/>
        <end position="312"/>
    </location>
</feature>
<dbReference type="AlphaFoldDB" id="A0A2V2X395"/>
<feature type="compositionally biased region" description="Acidic residues" evidence="1">
    <location>
        <begin position="219"/>
        <end position="239"/>
    </location>
</feature>
<feature type="compositionally biased region" description="Polar residues" evidence="1">
    <location>
        <begin position="121"/>
        <end position="137"/>
    </location>
</feature>
<organism evidence="3 4">
    <name type="scientific">Trypanosoma cruzi</name>
    <dbReference type="NCBI Taxonomy" id="5693"/>
    <lineage>
        <taxon>Eukaryota</taxon>
        <taxon>Discoba</taxon>
        <taxon>Euglenozoa</taxon>
        <taxon>Kinetoplastea</taxon>
        <taxon>Metakinetoplastina</taxon>
        <taxon>Trypanosomatida</taxon>
        <taxon>Trypanosomatidae</taxon>
        <taxon>Trypanosoma</taxon>
        <taxon>Schizotrypanum</taxon>
    </lineage>
</organism>
<evidence type="ECO:0000256" key="1">
    <source>
        <dbReference type="SAM" id="MobiDB-lite"/>
    </source>
</evidence>
<comment type="caution">
    <text evidence="3">The sequence shown here is derived from an EMBL/GenBank/DDBJ whole genome shotgun (WGS) entry which is preliminary data.</text>
</comment>
<dbReference type="VEuPathDB" id="TriTrypDB:Tc_MARK_2213"/>
<feature type="compositionally biased region" description="Low complexity" evidence="1">
    <location>
        <begin position="315"/>
        <end position="333"/>
    </location>
</feature>
<keyword evidence="2" id="KW-0812">Transmembrane</keyword>
<dbReference type="VEuPathDB" id="TriTrypDB:TCSYLVIO_007891"/>